<keyword evidence="9" id="KW-0238">DNA-binding</keyword>
<protein>
    <submittedName>
        <fullName evidence="11">Dna primase large subunit-like</fullName>
    </submittedName>
</protein>
<dbReference type="GO" id="GO:0006269">
    <property type="term" value="P:DNA replication, synthesis of primer"/>
    <property type="evidence" value="ECO:0007669"/>
    <property type="project" value="UniProtKB-KW"/>
</dbReference>
<dbReference type="OrthoDB" id="421393at2759"/>
<evidence type="ECO:0000256" key="6">
    <source>
        <dbReference type="ARBA" id="ARBA00022723"/>
    </source>
</evidence>
<dbReference type="Pfam" id="PF26466">
    <property type="entry name" value="DNA_primase_lrg_N"/>
    <property type="match status" value="1"/>
</dbReference>
<evidence type="ECO:0000256" key="9">
    <source>
        <dbReference type="ARBA" id="ARBA00023125"/>
    </source>
</evidence>
<comment type="cofactor">
    <cofactor evidence="1">
        <name>[4Fe-4S] cluster</name>
        <dbReference type="ChEBI" id="CHEBI:49883"/>
    </cofactor>
</comment>
<evidence type="ECO:0000256" key="1">
    <source>
        <dbReference type="ARBA" id="ARBA00001966"/>
    </source>
</evidence>
<dbReference type="GO" id="GO:0005658">
    <property type="term" value="C:alpha DNA polymerase:primase complex"/>
    <property type="evidence" value="ECO:0007669"/>
    <property type="project" value="UniProtKB-ARBA"/>
</dbReference>
<keyword evidence="4" id="KW-0639">Primosome</keyword>
<dbReference type="GO" id="GO:0046872">
    <property type="term" value="F:metal ion binding"/>
    <property type="evidence" value="ECO:0007669"/>
    <property type="project" value="UniProtKB-KW"/>
</dbReference>
<name>A0A0N7L636_PLAHL</name>
<organism evidence="11 12">
    <name type="scientific">Plasmopara halstedii</name>
    <name type="common">Downy mildew of sunflower</name>
    <dbReference type="NCBI Taxonomy" id="4781"/>
    <lineage>
        <taxon>Eukaryota</taxon>
        <taxon>Sar</taxon>
        <taxon>Stramenopiles</taxon>
        <taxon>Oomycota</taxon>
        <taxon>Peronosporomycetes</taxon>
        <taxon>Peronosporales</taxon>
        <taxon>Peronosporaceae</taxon>
        <taxon>Plasmopara</taxon>
    </lineage>
</organism>
<comment type="similarity">
    <text evidence="2">Belongs to the eukaryotic-type primase large subunit family.</text>
</comment>
<evidence type="ECO:0000256" key="8">
    <source>
        <dbReference type="ARBA" id="ARBA00023014"/>
    </source>
</evidence>
<keyword evidence="6" id="KW-0479">Metal-binding</keyword>
<dbReference type="InterPro" id="IPR058560">
    <property type="entry name" value="DNA_primase_C"/>
</dbReference>
<dbReference type="GO" id="GO:0003677">
    <property type="term" value="F:DNA binding"/>
    <property type="evidence" value="ECO:0007669"/>
    <property type="project" value="UniProtKB-KW"/>
</dbReference>
<evidence type="ECO:0000256" key="4">
    <source>
        <dbReference type="ARBA" id="ARBA00022515"/>
    </source>
</evidence>
<dbReference type="CDD" id="cd07322">
    <property type="entry name" value="PriL_PriS_Eukaryotic"/>
    <property type="match status" value="1"/>
</dbReference>
<keyword evidence="5" id="KW-0235">DNA replication</keyword>
<dbReference type="OMA" id="WDWLVTA"/>
<dbReference type="Proteomes" id="UP000054928">
    <property type="component" value="Unassembled WGS sequence"/>
</dbReference>
<reference evidence="12" key="1">
    <citation type="submission" date="2014-09" db="EMBL/GenBank/DDBJ databases">
        <authorList>
            <person name="Sharma Rahul"/>
            <person name="Thines Marco"/>
        </authorList>
    </citation>
    <scope>NUCLEOTIDE SEQUENCE [LARGE SCALE GENOMIC DNA]</scope>
</reference>
<dbReference type="GO" id="GO:0051539">
    <property type="term" value="F:4 iron, 4 sulfur cluster binding"/>
    <property type="evidence" value="ECO:0007669"/>
    <property type="project" value="UniProtKB-KW"/>
</dbReference>
<feature type="domain" description="DNA primase large subunit C-terminal" evidence="10">
    <location>
        <begin position="235"/>
        <end position="418"/>
    </location>
</feature>
<keyword evidence="3" id="KW-0004">4Fe-4S</keyword>
<sequence length="427" mass="49103">MSTASSLSFYRTSPQESVSLDDFEELGRLRLKLLSRTCAEWSSHTRSKPPNPRMDEVVELREGTDADLLSHYALRLAFCRVTNDWSWFISAESKLFAVRLNNLPPESAVTLLSREGITFELLDRDNFKSVQSQKGIYRVPFTEALQLVNQREVVLHDGYCFVPCRRMNIVAIHHFERSLQDQMTDLQYALPAQGLELERLTPLLDALVKEAHVLSGSESLTTKLSAPQLDVIKIDQVADMHFPLCMKQLHRKLRENHHLKYDGRVQYRLFLKGAGMSVHECIQFFRSEFIKTIPASKFDKEYAYHIRHSYGLEGSRKDYKPLSCEQIISNNAPNHGQYHGCPFKHWDRQALQDEIYRCHVPVRTAMDILQQATSGNFQRACTSFFYATHHRTPLTRLPNCPDSDRTGIAPIMMHPNAYLNASLDTSI</sequence>
<evidence type="ECO:0000313" key="12">
    <source>
        <dbReference type="Proteomes" id="UP000054928"/>
    </source>
</evidence>
<dbReference type="RefSeq" id="XP_024579548.1">
    <property type="nucleotide sequence ID" value="XM_024729142.1"/>
</dbReference>
<dbReference type="GeneID" id="36408448"/>
<proteinExistence type="inferred from homology"/>
<dbReference type="GO" id="GO:0006270">
    <property type="term" value="P:DNA replication initiation"/>
    <property type="evidence" value="ECO:0007669"/>
    <property type="project" value="TreeGrafter"/>
</dbReference>
<dbReference type="EMBL" id="CCYD01000653">
    <property type="protein sequence ID" value="CEG43179.1"/>
    <property type="molecule type" value="Genomic_DNA"/>
</dbReference>
<dbReference type="Gene3D" id="1.20.930.80">
    <property type="match status" value="1"/>
</dbReference>
<dbReference type="Pfam" id="PF04104">
    <property type="entry name" value="DNA_primase_lrg"/>
    <property type="match status" value="1"/>
</dbReference>
<evidence type="ECO:0000256" key="2">
    <source>
        <dbReference type="ARBA" id="ARBA00010564"/>
    </source>
</evidence>
<evidence type="ECO:0000256" key="7">
    <source>
        <dbReference type="ARBA" id="ARBA00023004"/>
    </source>
</evidence>
<evidence type="ECO:0000313" key="11">
    <source>
        <dbReference type="EMBL" id="CEG43179.1"/>
    </source>
</evidence>
<dbReference type="AlphaFoldDB" id="A0A0N7L636"/>
<dbReference type="STRING" id="4781.A0A0N7L636"/>
<evidence type="ECO:0000256" key="5">
    <source>
        <dbReference type="ARBA" id="ARBA00022705"/>
    </source>
</evidence>
<evidence type="ECO:0000259" key="10">
    <source>
        <dbReference type="Pfam" id="PF04104"/>
    </source>
</evidence>
<evidence type="ECO:0000256" key="3">
    <source>
        <dbReference type="ARBA" id="ARBA00022485"/>
    </source>
</evidence>
<dbReference type="PANTHER" id="PTHR10537">
    <property type="entry name" value="DNA PRIMASE LARGE SUBUNIT"/>
    <property type="match status" value="1"/>
</dbReference>
<dbReference type="PANTHER" id="PTHR10537:SF3">
    <property type="entry name" value="DNA PRIMASE LARGE SUBUNIT"/>
    <property type="match status" value="1"/>
</dbReference>
<dbReference type="InterPro" id="IPR007238">
    <property type="entry name" value="DNA_primase_lsu_euk/arc"/>
</dbReference>
<accession>A0A0N7L636</accession>
<keyword evidence="8" id="KW-0411">Iron-sulfur</keyword>
<dbReference type="InterPro" id="IPR016558">
    <property type="entry name" value="DNA_primase_lsu_euk"/>
</dbReference>
<keyword evidence="12" id="KW-1185">Reference proteome</keyword>
<keyword evidence="7" id="KW-0408">Iron</keyword>